<evidence type="ECO:0000256" key="1">
    <source>
        <dbReference type="SAM" id="Phobius"/>
    </source>
</evidence>
<dbReference type="GO" id="GO:0005886">
    <property type="term" value="C:plasma membrane"/>
    <property type="evidence" value="ECO:0007669"/>
    <property type="project" value="TreeGrafter"/>
</dbReference>
<evidence type="ECO:0008006" key="4">
    <source>
        <dbReference type="Google" id="ProtNLM"/>
    </source>
</evidence>
<reference evidence="2 3" key="1">
    <citation type="submission" date="2020-04" db="EMBL/GenBank/DDBJ databases">
        <authorList>
            <person name="De Canck E."/>
        </authorList>
    </citation>
    <scope>NUCLEOTIDE SEQUENCE [LARGE SCALE GENOMIC DNA]</scope>
    <source>
        <strain evidence="2 3">LMG 29542</strain>
    </source>
</reference>
<dbReference type="AlphaFoldDB" id="A0A6J5ESU1"/>
<dbReference type="Proteomes" id="UP000494363">
    <property type="component" value="Unassembled WGS sequence"/>
</dbReference>
<feature type="transmembrane region" description="Helical" evidence="1">
    <location>
        <begin position="32"/>
        <end position="53"/>
    </location>
</feature>
<gene>
    <name evidence="2" type="ORF">LMG29542_06016</name>
</gene>
<dbReference type="PANTHER" id="PTHR38442:SF1">
    <property type="entry name" value="INNER MEMBRANE PROTEIN"/>
    <property type="match status" value="1"/>
</dbReference>
<dbReference type="Pfam" id="PF04286">
    <property type="entry name" value="DUF445"/>
    <property type="match status" value="1"/>
</dbReference>
<evidence type="ECO:0000313" key="2">
    <source>
        <dbReference type="EMBL" id="CAB3769034.1"/>
    </source>
</evidence>
<keyword evidence="1" id="KW-0812">Transmembrane</keyword>
<dbReference type="EMBL" id="CADIKH010000039">
    <property type="protein sequence ID" value="CAB3769034.1"/>
    <property type="molecule type" value="Genomic_DNA"/>
</dbReference>
<sequence>MNGPGDDTWLRRASADAPGRVEQTRLKRMRRIATSLLIALIVLLCVCTVYQAAHPWLVWIRAFAEAGTVGAIADWYAAVALFRHPLGLPVPHTAIIPRNQQRIAARFGEFVEVNFLRPELIVASLRTHNAAKAMAEWLSNRANSETVAGVLAESLPVWLGEIDEADVARFFDHAVVPPLRTVDVSRIGGTVLQLCTELEKHQPLLDHGLRMFEKWLTSNVDLIAAKFSAASKFTPAMLDTYIVGRFVNGVIALLHEVIARPDHELRRQFGEAVQELIVRLRTSPIHRRYGRMLLRDCLRHFRSRGYHSVLLEYLRGSVASDLNGKRSLLRSMAAGALISIGKGVARAPALQHRLNEWWLEVAHALVVRYRHPLSALIADVVKGWSAQEVSRRIEAEIGHDLQFIRINGALVGGATGCCCTRSQCFRRRVAAGVGIVSFASPAMRDRRVSCSRAVSIPARSFFSRSNTMRLLMWFQLRGP</sequence>
<dbReference type="InterPro" id="IPR007383">
    <property type="entry name" value="DUF445"/>
</dbReference>
<proteinExistence type="predicted"/>
<accession>A0A6J5ESU1</accession>
<evidence type="ECO:0000313" key="3">
    <source>
        <dbReference type="Proteomes" id="UP000494363"/>
    </source>
</evidence>
<organism evidence="2 3">
    <name type="scientific">Paraburkholderia humisilvae</name>
    <dbReference type="NCBI Taxonomy" id="627669"/>
    <lineage>
        <taxon>Bacteria</taxon>
        <taxon>Pseudomonadati</taxon>
        <taxon>Pseudomonadota</taxon>
        <taxon>Betaproteobacteria</taxon>
        <taxon>Burkholderiales</taxon>
        <taxon>Burkholderiaceae</taxon>
        <taxon>Paraburkholderia</taxon>
    </lineage>
</organism>
<protein>
    <recommendedName>
        <fullName evidence="4">DUF445 domain-containing protein</fullName>
    </recommendedName>
</protein>
<dbReference type="PANTHER" id="PTHR38442">
    <property type="entry name" value="INNER MEMBRANE PROTEIN-RELATED"/>
    <property type="match status" value="1"/>
</dbReference>
<keyword evidence="3" id="KW-1185">Reference proteome</keyword>
<name>A0A6J5ESU1_9BURK</name>
<keyword evidence="1" id="KW-0472">Membrane</keyword>
<keyword evidence="1" id="KW-1133">Transmembrane helix</keyword>